<protein>
    <submittedName>
        <fullName evidence="1">Uncharacterized protein</fullName>
    </submittedName>
</protein>
<organism evidence="1 2">
    <name type="scientific">Penicillium desertorum</name>
    <dbReference type="NCBI Taxonomy" id="1303715"/>
    <lineage>
        <taxon>Eukaryota</taxon>
        <taxon>Fungi</taxon>
        <taxon>Dikarya</taxon>
        <taxon>Ascomycota</taxon>
        <taxon>Pezizomycotina</taxon>
        <taxon>Eurotiomycetes</taxon>
        <taxon>Eurotiomycetidae</taxon>
        <taxon>Eurotiales</taxon>
        <taxon>Aspergillaceae</taxon>
        <taxon>Penicillium</taxon>
    </lineage>
</organism>
<reference evidence="1" key="2">
    <citation type="journal article" date="2023" name="IMA Fungus">
        <title>Comparative genomic study of the Penicillium genus elucidates a diverse pangenome and 15 lateral gene transfer events.</title>
        <authorList>
            <person name="Petersen C."/>
            <person name="Sorensen T."/>
            <person name="Nielsen M.R."/>
            <person name="Sondergaard T.E."/>
            <person name="Sorensen J.L."/>
            <person name="Fitzpatrick D.A."/>
            <person name="Frisvad J.C."/>
            <person name="Nielsen K.L."/>
        </authorList>
    </citation>
    <scope>NUCLEOTIDE SEQUENCE</scope>
    <source>
        <strain evidence="1">IBT 17660</strain>
    </source>
</reference>
<sequence>MSCSDARFLRRLIGTTVTTYDAAPHPTFSERSPPGQFPRLPSMSATVLEENTRTWVITEKLSERAVCMKETDVKMGRGPSITVGKFLCHLEGHPDLKAFMRIYHQIPIARTEDADLDTLAQQPVPPKTYGDHHHILTLLEYKQVI</sequence>
<reference evidence="1" key="1">
    <citation type="submission" date="2022-12" db="EMBL/GenBank/DDBJ databases">
        <authorList>
            <person name="Petersen C."/>
        </authorList>
    </citation>
    <scope>NUCLEOTIDE SEQUENCE</scope>
    <source>
        <strain evidence="1">IBT 17660</strain>
    </source>
</reference>
<dbReference type="AlphaFoldDB" id="A0A9W9WW72"/>
<dbReference type="OrthoDB" id="5401170at2759"/>
<accession>A0A9W9WW72</accession>
<proteinExistence type="predicted"/>
<dbReference type="EMBL" id="JAPWDO010000003">
    <property type="protein sequence ID" value="KAJ5477840.1"/>
    <property type="molecule type" value="Genomic_DNA"/>
</dbReference>
<evidence type="ECO:0000313" key="2">
    <source>
        <dbReference type="Proteomes" id="UP001147760"/>
    </source>
</evidence>
<keyword evidence="2" id="KW-1185">Reference proteome</keyword>
<comment type="caution">
    <text evidence="1">The sequence shown here is derived from an EMBL/GenBank/DDBJ whole genome shotgun (WGS) entry which is preliminary data.</text>
</comment>
<gene>
    <name evidence="1" type="ORF">N7530_003349</name>
</gene>
<name>A0A9W9WW72_9EURO</name>
<evidence type="ECO:0000313" key="1">
    <source>
        <dbReference type="EMBL" id="KAJ5477840.1"/>
    </source>
</evidence>
<dbReference type="Proteomes" id="UP001147760">
    <property type="component" value="Unassembled WGS sequence"/>
</dbReference>